<evidence type="ECO:0000259" key="4">
    <source>
        <dbReference type="PROSITE" id="PS50110"/>
    </source>
</evidence>
<reference evidence="5 6" key="1">
    <citation type="submission" date="2019-09" db="EMBL/GenBank/DDBJ databases">
        <title>FDA dAtabase for Regulatory Grade micrObial Sequences (FDA-ARGOS): Supporting development and validation of Infectious Disease Dx tests.</title>
        <authorList>
            <person name="Sciortino C."/>
            <person name="Tallon L."/>
            <person name="Sadzewicz L."/>
            <person name="Vavikolanu K."/>
            <person name="Mehta A."/>
            <person name="Aluvathingal J."/>
            <person name="Nadendla S."/>
            <person name="Nandy P."/>
            <person name="Geyer C."/>
            <person name="Yan Y."/>
            <person name="Sichtig H."/>
        </authorList>
    </citation>
    <scope>NUCLEOTIDE SEQUENCE [LARGE SCALE GENOMIC DNA]</scope>
    <source>
        <strain evidence="5 6">FDAARGOS_664</strain>
    </source>
</reference>
<accession>A0A5P2H451</accession>
<gene>
    <name evidence="5" type="ORF">FOB72_08745</name>
</gene>
<name>A0A5P2H451_9BURK</name>
<dbReference type="AlphaFoldDB" id="A0A5P2H451"/>
<dbReference type="EMBL" id="CP044065">
    <property type="protein sequence ID" value="QET02119.1"/>
    <property type="molecule type" value="Genomic_DNA"/>
</dbReference>
<dbReference type="PROSITE" id="PS50110">
    <property type="entry name" value="RESPONSE_REGULATORY"/>
    <property type="match status" value="1"/>
</dbReference>
<dbReference type="PANTHER" id="PTHR44591">
    <property type="entry name" value="STRESS RESPONSE REGULATOR PROTEIN 1"/>
    <property type="match status" value="1"/>
</dbReference>
<feature type="region of interest" description="Disordered" evidence="3">
    <location>
        <begin position="125"/>
        <end position="144"/>
    </location>
</feature>
<feature type="domain" description="Response regulatory" evidence="4">
    <location>
        <begin position="3"/>
        <end position="120"/>
    </location>
</feature>
<evidence type="ECO:0000256" key="2">
    <source>
        <dbReference type="PROSITE-ProRule" id="PRU00169"/>
    </source>
</evidence>
<dbReference type="SMART" id="SM00448">
    <property type="entry name" value="REC"/>
    <property type="match status" value="1"/>
</dbReference>
<dbReference type="PANTHER" id="PTHR44591:SF3">
    <property type="entry name" value="RESPONSE REGULATORY DOMAIN-CONTAINING PROTEIN"/>
    <property type="match status" value="1"/>
</dbReference>
<dbReference type="GO" id="GO:0000160">
    <property type="term" value="P:phosphorelay signal transduction system"/>
    <property type="evidence" value="ECO:0007669"/>
    <property type="project" value="InterPro"/>
</dbReference>
<keyword evidence="1 2" id="KW-0597">Phosphoprotein</keyword>
<evidence type="ECO:0000313" key="6">
    <source>
        <dbReference type="Proteomes" id="UP000322822"/>
    </source>
</evidence>
<dbReference type="OrthoDB" id="9800897at2"/>
<dbReference type="InterPro" id="IPR011006">
    <property type="entry name" value="CheY-like_superfamily"/>
</dbReference>
<dbReference type="Proteomes" id="UP000322822">
    <property type="component" value="Chromosome 1"/>
</dbReference>
<dbReference type="RefSeq" id="WP_150372161.1">
    <property type="nucleotide sequence ID" value="NZ_CP044065.1"/>
</dbReference>
<evidence type="ECO:0000313" key="5">
    <source>
        <dbReference type="EMBL" id="QET02119.1"/>
    </source>
</evidence>
<feature type="compositionally biased region" description="Gly residues" evidence="3">
    <location>
        <begin position="125"/>
        <end position="138"/>
    </location>
</feature>
<protein>
    <submittedName>
        <fullName evidence="5">Response regulator</fullName>
    </submittedName>
</protein>
<proteinExistence type="predicted"/>
<sequence length="144" mass="14935">MATVVVIDDETMNADALAFMLSTEGVRVVTAADGAEGLRVIAAESPDVVVTDFMMPVMTGLELARALRTEPQYAAYAHLPLILLTAAQADIGRSHPELFDAVLEKPCPPADVIATVLEWICKRGGPSGDGGNTGGNNGGNSDAP</sequence>
<feature type="modified residue" description="4-aspartylphosphate" evidence="2">
    <location>
        <position position="52"/>
    </location>
</feature>
<dbReference type="InterPro" id="IPR001789">
    <property type="entry name" value="Sig_transdc_resp-reg_receiver"/>
</dbReference>
<evidence type="ECO:0000256" key="1">
    <source>
        <dbReference type="ARBA" id="ARBA00022553"/>
    </source>
</evidence>
<dbReference type="InterPro" id="IPR050595">
    <property type="entry name" value="Bact_response_regulator"/>
</dbReference>
<dbReference type="SUPFAM" id="SSF52172">
    <property type="entry name" value="CheY-like"/>
    <property type="match status" value="1"/>
</dbReference>
<organism evidence="5 6">
    <name type="scientific">Cupriavidus pauculus</name>
    <dbReference type="NCBI Taxonomy" id="82633"/>
    <lineage>
        <taxon>Bacteria</taxon>
        <taxon>Pseudomonadati</taxon>
        <taxon>Pseudomonadota</taxon>
        <taxon>Betaproteobacteria</taxon>
        <taxon>Burkholderiales</taxon>
        <taxon>Burkholderiaceae</taxon>
        <taxon>Cupriavidus</taxon>
    </lineage>
</organism>
<dbReference type="Pfam" id="PF00072">
    <property type="entry name" value="Response_reg"/>
    <property type="match status" value="1"/>
</dbReference>
<dbReference type="Gene3D" id="3.40.50.2300">
    <property type="match status" value="1"/>
</dbReference>
<evidence type="ECO:0000256" key="3">
    <source>
        <dbReference type="SAM" id="MobiDB-lite"/>
    </source>
</evidence>